<protein>
    <submittedName>
        <fullName evidence="1">Uncharacterized protein</fullName>
    </submittedName>
</protein>
<proteinExistence type="predicted"/>
<reference evidence="1" key="1">
    <citation type="submission" date="2019-12" db="EMBL/GenBank/DDBJ databases">
        <title>Genome sequencing and annotation of Brassica cretica.</title>
        <authorList>
            <person name="Studholme D.J."/>
            <person name="Sarris P."/>
        </authorList>
    </citation>
    <scope>NUCLEOTIDE SEQUENCE</scope>
    <source>
        <strain evidence="1">PFS-109/04</strain>
        <tissue evidence="1">Leaf</tissue>
    </source>
</reference>
<accession>A0A8S9QDG4</accession>
<evidence type="ECO:0000313" key="1">
    <source>
        <dbReference type="EMBL" id="KAF3539310.1"/>
    </source>
</evidence>
<sequence length="74" mass="8709">MGWMNNTTSFYEYKIRKIWGQTVVAEKEALRSKDVVKVEHAENEQLSAWITALETKLKHLEALNCLYVFLSEFK</sequence>
<dbReference type="AlphaFoldDB" id="A0A8S9QDG4"/>
<evidence type="ECO:0000313" key="2">
    <source>
        <dbReference type="Proteomes" id="UP000712600"/>
    </source>
</evidence>
<comment type="caution">
    <text evidence="1">The sequence shown here is derived from an EMBL/GenBank/DDBJ whole genome shotgun (WGS) entry which is preliminary data.</text>
</comment>
<dbReference type="EMBL" id="QGKX02001290">
    <property type="protein sequence ID" value="KAF3539310.1"/>
    <property type="molecule type" value="Genomic_DNA"/>
</dbReference>
<organism evidence="1 2">
    <name type="scientific">Brassica cretica</name>
    <name type="common">Mustard</name>
    <dbReference type="NCBI Taxonomy" id="69181"/>
    <lineage>
        <taxon>Eukaryota</taxon>
        <taxon>Viridiplantae</taxon>
        <taxon>Streptophyta</taxon>
        <taxon>Embryophyta</taxon>
        <taxon>Tracheophyta</taxon>
        <taxon>Spermatophyta</taxon>
        <taxon>Magnoliopsida</taxon>
        <taxon>eudicotyledons</taxon>
        <taxon>Gunneridae</taxon>
        <taxon>Pentapetalae</taxon>
        <taxon>rosids</taxon>
        <taxon>malvids</taxon>
        <taxon>Brassicales</taxon>
        <taxon>Brassicaceae</taxon>
        <taxon>Brassiceae</taxon>
        <taxon>Brassica</taxon>
    </lineage>
</organism>
<name>A0A8S9QDG4_BRACR</name>
<dbReference type="Proteomes" id="UP000712600">
    <property type="component" value="Unassembled WGS sequence"/>
</dbReference>
<gene>
    <name evidence="1" type="ORF">F2Q69_00023458</name>
</gene>